<reference evidence="8 9" key="1">
    <citation type="submission" date="2024-02" db="EMBL/GenBank/DDBJ databases">
        <title>STSV induces naive adaptation in Sulfolobus.</title>
        <authorList>
            <person name="Xiang X."/>
            <person name="Song M."/>
        </authorList>
    </citation>
    <scope>NUCLEOTIDE SEQUENCE [LARGE SCALE GENOMIC DNA]</scope>
    <source>
        <strain evidence="8 9">RT2</strain>
    </source>
</reference>
<dbReference type="GO" id="GO:0035539">
    <property type="term" value="F:8-oxo-7,8-dihydrodeoxyguanosine triphosphate pyrophosphatase activity"/>
    <property type="evidence" value="ECO:0007669"/>
    <property type="project" value="UniProtKB-EC"/>
</dbReference>
<dbReference type="PANTHER" id="PTHR12992:SF11">
    <property type="entry name" value="MITOCHONDRIAL COENZYME A DIPHOSPHATASE NUDT8"/>
    <property type="match status" value="1"/>
</dbReference>
<dbReference type="AlphaFoldDB" id="A0AAX4L0G9"/>
<dbReference type="RefSeq" id="WP_338599165.1">
    <property type="nucleotide sequence ID" value="NZ_CP146016.1"/>
</dbReference>
<accession>A0AAX4L0G9</accession>
<gene>
    <name evidence="8" type="ORF">V6M85_09400</name>
</gene>
<dbReference type="GO" id="GO:0010945">
    <property type="term" value="F:coenzyme A diphosphatase activity"/>
    <property type="evidence" value="ECO:0007669"/>
    <property type="project" value="InterPro"/>
</dbReference>
<feature type="domain" description="Nudix hydrolase" evidence="7">
    <location>
        <begin position="16"/>
        <end position="145"/>
    </location>
</feature>
<dbReference type="InterPro" id="IPR045121">
    <property type="entry name" value="CoAse"/>
</dbReference>
<dbReference type="Proteomes" id="UP001432202">
    <property type="component" value="Chromosome"/>
</dbReference>
<dbReference type="Gene3D" id="3.90.79.10">
    <property type="entry name" value="Nucleoside Triphosphate Pyrophosphohydrolase"/>
    <property type="match status" value="1"/>
</dbReference>
<dbReference type="Pfam" id="PF00293">
    <property type="entry name" value="NUDIX"/>
    <property type="match status" value="1"/>
</dbReference>
<protein>
    <submittedName>
        <fullName evidence="8">CoA pyrophosphatase</fullName>
        <ecNumber evidence="8">3.6.1.55</ecNumber>
    </submittedName>
</protein>
<dbReference type="InterPro" id="IPR015797">
    <property type="entry name" value="NUDIX_hydrolase-like_dom_sf"/>
</dbReference>
<evidence type="ECO:0000256" key="1">
    <source>
        <dbReference type="ARBA" id="ARBA00001936"/>
    </source>
</evidence>
<evidence type="ECO:0000256" key="6">
    <source>
        <dbReference type="ARBA" id="ARBA00023211"/>
    </source>
</evidence>
<evidence type="ECO:0000256" key="2">
    <source>
        <dbReference type="ARBA" id="ARBA00001946"/>
    </source>
</evidence>
<dbReference type="CDD" id="cd03426">
    <property type="entry name" value="NUDIX_CoAse_Nudt7"/>
    <property type="match status" value="1"/>
</dbReference>
<keyword evidence="5" id="KW-0460">Magnesium</keyword>
<keyword evidence="3" id="KW-0479">Metal-binding</keyword>
<dbReference type="GO" id="GO:0046872">
    <property type="term" value="F:metal ion binding"/>
    <property type="evidence" value="ECO:0007669"/>
    <property type="project" value="UniProtKB-KW"/>
</dbReference>
<dbReference type="InterPro" id="IPR000086">
    <property type="entry name" value="NUDIX_hydrolase_dom"/>
</dbReference>
<comment type="cofactor">
    <cofactor evidence="1">
        <name>Mn(2+)</name>
        <dbReference type="ChEBI" id="CHEBI:29035"/>
    </cofactor>
</comment>
<evidence type="ECO:0000313" key="9">
    <source>
        <dbReference type="Proteomes" id="UP001432202"/>
    </source>
</evidence>
<dbReference type="EMBL" id="CP146016">
    <property type="protein sequence ID" value="WWQ59688.1"/>
    <property type="molecule type" value="Genomic_DNA"/>
</dbReference>
<keyword evidence="9" id="KW-1185">Reference proteome</keyword>
<evidence type="ECO:0000256" key="4">
    <source>
        <dbReference type="ARBA" id="ARBA00022801"/>
    </source>
</evidence>
<dbReference type="SUPFAM" id="SSF55811">
    <property type="entry name" value="Nudix"/>
    <property type="match status" value="1"/>
</dbReference>
<keyword evidence="4 8" id="KW-0378">Hydrolase</keyword>
<keyword evidence="6" id="KW-0464">Manganese</keyword>
<dbReference type="PANTHER" id="PTHR12992">
    <property type="entry name" value="NUDIX HYDROLASE"/>
    <property type="match status" value="1"/>
</dbReference>
<evidence type="ECO:0000259" key="7">
    <source>
        <dbReference type="PROSITE" id="PS51462"/>
    </source>
</evidence>
<organism evidence="8 9">
    <name type="scientific">Sulfolobus tengchongensis</name>
    <dbReference type="NCBI Taxonomy" id="207809"/>
    <lineage>
        <taxon>Archaea</taxon>
        <taxon>Thermoproteota</taxon>
        <taxon>Thermoprotei</taxon>
        <taxon>Sulfolobales</taxon>
        <taxon>Sulfolobaceae</taxon>
        <taxon>Sulfolobus</taxon>
    </lineage>
</organism>
<proteinExistence type="predicted"/>
<dbReference type="EC" id="3.6.1.55" evidence="8"/>
<dbReference type="GeneID" id="89336983"/>
<evidence type="ECO:0000256" key="5">
    <source>
        <dbReference type="ARBA" id="ARBA00022842"/>
    </source>
</evidence>
<name>A0AAX4L0G9_9CREN</name>
<sequence length="160" mass="18312">MNIHKLMQLPLVDEKESDAAVVVIIAKGQYILLIKRVSNPKDPWSGQMALPGGHREGNETTLQAAIRECKEEVGITPNIKSSLGVFSPNNIKIKVRAYIALSEDLIEPRPNPKEIDKVFWIHEKEFIKGEDNAFYYNQYRIWGMTYRILSKLFEIGDVKI</sequence>
<evidence type="ECO:0000313" key="8">
    <source>
        <dbReference type="EMBL" id="WWQ59688.1"/>
    </source>
</evidence>
<evidence type="ECO:0000256" key="3">
    <source>
        <dbReference type="ARBA" id="ARBA00022723"/>
    </source>
</evidence>
<comment type="cofactor">
    <cofactor evidence="2">
        <name>Mg(2+)</name>
        <dbReference type="ChEBI" id="CHEBI:18420"/>
    </cofactor>
</comment>
<dbReference type="PROSITE" id="PS51462">
    <property type="entry name" value="NUDIX"/>
    <property type="match status" value="1"/>
</dbReference>